<evidence type="ECO:0000313" key="1">
    <source>
        <dbReference type="EMBL" id="SIT41350.1"/>
    </source>
</evidence>
<gene>
    <name evidence="1" type="ORF">BN2476_280060</name>
</gene>
<protein>
    <submittedName>
        <fullName evidence="1">Uncharacterized protein</fullName>
    </submittedName>
</protein>
<reference evidence="1" key="1">
    <citation type="submission" date="2016-12" db="EMBL/GenBank/DDBJ databases">
        <authorList>
            <person name="Moulin L."/>
        </authorList>
    </citation>
    <scope>NUCLEOTIDE SEQUENCE [LARGE SCALE GENOMIC DNA]</scope>
    <source>
        <strain evidence="1">STM 7183</strain>
    </source>
</reference>
<dbReference type="AlphaFoldDB" id="A0A1N7S1S9"/>
<dbReference type="EMBL" id="CYGY02000028">
    <property type="protein sequence ID" value="SIT41350.1"/>
    <property type="molecule type" value="Genomic_DNA"/>
</dbReference>
<organism evidence="1 2">
    <name type="scientific">Paraburkholderia piptadeniae</name>
    <dbReference type="NCBI Taxonomy" id="1701573"/>
    <lineage>
        <taxon>Bacteria</taxon>
        <taxon>Pseudomonadati</taxon>
        <taxon>Pseudomonadota</taxon>
        <taxon>Betaproteobacteria</taxon>
        <taxon>Burkholderiales</taxon>
        <taxon>Burkholderiaceae</taxon>
        <taxon>Paraburkholderia</taxon>
    </lineage>
</organism>
<name>A0A1N7S1S9_9BURK</name>
<evidence type="ECO:0000313" key="2">
    <source>
        <dbReference type="Proteomes" id="UP000195569"/>
    </source>
</evidence>
<proteinExistence type="predicted"/>
<dbReference type="Proteomes" id="UP000195569">
    <property type="component" value="Unassembled WGS sequence"/>
</dbReference>
<comment type="caution">
    <text evidence="1">The sequence shown here is derived from an EMBL/GenBank/DDBJ whole genome shotgun (WGS) entry which is preliminary data.</text>
</comment>
<keyword evidence="2" id="KW-1185">Reference proteome</keyword>
<sequence length="79" mass="8958">MSENGGPIATDALCDVQDTRSRRPMLLMQLSYQTPNLPEMVLCDAPRTSLRALLWRNRSKVFHEPIAHCGRILRDVHAS</sequence>
<accession>A0A1N7S1S9</accession>